<reference evidence="13" key="1">
    <citation type="submission" date="2017-04" db="EMBL/GenBank/DDBJ databases">
        <title>Function of individual gut microbiota members based on whole genome sequencing of pure cultures obtained from chicken caecum.</title>
        <authorList>
            <person name="Medvecky M."/>
            <person name="Cejkova D."/>
            <person name="Polansky O."/>
            <person name="Karasova D."/>
            <person name="Kubasova T."/>
            <person name="Cizek A."/>
            <person name="Rychlik I."/>
        </authorList>
    </citation>
    <scope>NUCLEOTIDE SEQUENCE [LARGE SCALE GENOMIC DNA]</scope>
    <source>
        <strain evidence="13">An180</strain>
    </source>
</reference>
<dbReference type="InterPro" id="IPR005747">
    <property type="entry name" value="MutS2"/>
</dbReference>
<evidence type="ECO:0000259" key="11">
    <source>
        <dbReference type="PROSITE" id="PS50828"/>
    </source>
</evidence>
<evidence type="ECO:0000256" key="9">
    <source>
        <dbReference type="SAM" id="Coils"/>
    </source>
</evidence>
<dbReference type="SUPFAM" id="SSF160443">
    <property type="entry name" value="SMR domain-like"/>
    <property type="match status" value="1"/>
</dbReference>
<keyword evidence="8" id="KW-0255">Endonuclease</keyword>
<dbReference type="GO" id="GO:0043023">
    <property type="term" value="F:ribosomal large subunit binding"/>
    <property type="evidence" value="ECO:0007669"/>
    <property type="project" value="UniProtKB-UniRule"/>
</dbReference>
<keyword evidence="7 8" id="KW-0238">DNA-binding</keyword>
<dbReference type="EC" id="3.6.4.-" evidence="8"/>
<evidence type="ECO:0000256" key="2">
    <source>
        <dbReference type="ARBA" id="ARBA00022730"/>
    </source>
</evidence>
<dbReference type="Pfam" id="PF20297">
    <property type="entry name" value="MSSS"/>
    <property type="match status" value="1"/>
</dbReference>
<dbReference type="PANTHER" id="PTHR48466:SF2">
    <property type="entry name" value="OS10G0509000 PROTEIN"/>
    <property type="match status" value="1"/>
</dbReference>
<dbReference type="EC" id="3.1.-.-" evidence="8"/>
<dbReference type="Gene3D" id="3.40.50.300">
    <property type="entry name" value="P-loop containing nucleotide triphosphate hydrolases"/>
    <property type="match status" value="1"/>
</dbReference>
<dbReference type="GO" id="GO:0004519">
    <property type="term" value="F:endonuclease activity"/>
    <property type="evidence" value="ECO:0007669"/>
    <property type="project" value="UniProtKB-UniRule"/>
</dbReference>
<dbReference type="CDD" id="cd03280">
    <property type="entry name" value="ABC_MutS2"/>
    <property type="match status" value="1"/>
</dbReference>
<dbReference type="RefSeq" id="WP_087374469.1">
    <property type="nucleotide sequence ID" value="NZ_NFKK01000022.1"/>
</dbReference>
<keyword evidence="1 8" id="KW-0540">Nuclease</keyword>
<dbReference type="PROSITE" id="PS50828">
    <property type="entry name" value="SMR"/>
    <property type="match status" value="1"/>
</dbReference>
<dbReference type="GO" id="GO:0030983">
    <property type="term" value="F:mismatched DNA binding"/>
    <property type="evidence" value="ECO:0007669"/>
    <property type="project" value="InterPro"/>
</dbReference>
<evidence type="ECO:0000256" key="4">
    <source>
        <dbReference type="ARBA" id="ARBA00022801"/>
    </source>
</evidence>
<dbReference type="InterPro" id="IPR007696">
    <property type="entry name" value="DNA_mismatch_repair_MutS_core"/>
</dbReference>
<feature type="domain" description="Smr" evidence="11">
    <location>
        <begin position="723"/>
        <end position="798"/>
    </location>
</feature>
<gene>
    <name evidence="8" type="primary">mutS2</name>
    <name evidence="8" type="synonym">rqcU</name>
    <name evidence="12" type="ORF">B5F17_13005</name>
</gene>
<evidence type="ECO:0000256" key="3">
    <source>
        <dbReference type="ARBA" id="ARBA00022741"/>
    </source>
</evidence>
<dbReference type="PANTHER" id="PTHR48466">
    <property type="entry name" value="OS10G0509000 PROTEIN-RELATED"/>
    <property type="match status" value="1"/>
</dbReference>
<protein>
    <recommendedName>
        <fullName evidence="8">Endonuclease MutS2</fullName>
        <ecNumber evidence="8">3.1.-.-</ecNumber>
    </recommendedName>
    <alternativeName>
        <fullName evidence="8">Ribosome-associated protein quality control-upstream factor</fullName>
        <shortName evidence="8">RQC-upstream factor</shortName>
        <shortName evidence="8">RqcU</shortName>
        <ecNumber evidence="8">3.6.4.-</ecNumber>
    </alternativeName>
</protein>
<feature type="region of interest" description="Disordered" evidence="10">
    <location>
        <begin position="687"/>
        <end position="712"/>
    </location>
</feature>
<name>A0A1Y4L3X5_9FIRM</name>
<dbReference type="SMART" id="SM00534">
    <property type="entry name" value="MUTSac"/>
    <property type="match status" value="1"/>
</dbReference>
<dbReference type="GO" id="GO:0140664">
    <property type="term" value="F:ATP-dependent DNA damage sensor activity"/>
    <property type="evidence" value="ECO:0007669"/>
    <property type="project" value="InterPro"/>
</dbReference>
<dbReference type="InterPro" id="IPR000432">
    <property type="entry name" value="DNA_mismatch_repair_MutS_C"/>
</dbReference>
<evidence type="ECO:0000256" key="1">
    <source>
        <dbReference type="ARBA" id="ARBA00022722"/>
    </source>
</evidence>
<evidence type="ECO:0000313" key="12">
    <source>
        <dbReference type="EMBL" id="OUP51444.1"/>
    </source>
</evidence>
<accession>A0A1Y4L3X5</accession>
<dbReference type="HAMAP" id="MF_00092">
    <property type="entry name" value="MutS2"/>
    <property type="match status" value="1"/>
</dbReference>
<dbReference type="Pfam" id="PF00488">
    <property type="entry name" value="MutS_V"/>
    <property type="match status" value="1"/>
</dbReference>
<dbReference type="AlphaFoldDB" id="A0A1Y4L3X5"/>
<dbReference type="GO" id="GO:0005524">
    <property type="term" value="F:ATP binding"/>
    <property type="evidence" value="ECO:0007669"/>
    <property type="project" value="UniProtKB-UniRule"/>
</dbReference>
<dbReference type="Proteomes" id="UP000195897">
    <property type="component" value="Unassembled WGS sequence"/>
</dbReference>
<dbReference type="InterPro" id="IPR036063">
    <property type="entry name" value="Smr_dom_sf"/>
</dbReference>
<dbReference type="InterPro" id="IPR045076">
    <property type="entry name" value="MutS"/>
</dbReference>
<dbReference type="GO" id="GO:0019843">
    <property type="term" value="F:rRNA binding"/>
    <property type="evidence" value="ECO:0007669"/>
    <property type="project" value="UniProtKB-UniRule"/>
</dbReference>
<evidence type="ECO:0000256" key="8">
    <source>
        <dbReference type="HAMAP-Rule" id="MF_00092"/>
    </source>
</evidence>
<keyword evidence="4 8" id="KW-0378">Hydrolase</keyword>
<dbReference type="SMART" id="SM00533">
    <property type="entry name" value="MUTSd"/>
    <property type="match status" value="1"/>
</dbReference>
<feature type="coiled-coil region" evidence="9">
    <location>
        <begin position="503"/>
        <end position="609"/>
    </location>
</feature>
<comment type="caution">
    <text evidence="12">The sequence shown here is derived from an EMBL/GenBank/DDBJ whole genome shotgun (WGS) entry which is preliminary data.</text>
</comment>
<dbReference type="PIRSF" id="PIRSF005814">
    <property type="entry name" value="MutS_YshD"/>
    <property type="match status" value="1"/>
</dbReference>
<keyword evidence="3 8" id="KW-0547">Nucleotide-binding</keyword>
<dbReference type="FunFam" id="3.40.50.300:FF:000830">
    <property type="entry name" value="Endonuclease MutS2"/>
    <property type="match status" value="1"/>
</dbReference>
<keyword evidence="6 8" id="KW-0694">RNA-binding</keyword>
<dbReference type="InterPro" id="IPR046893">
    <property type="entry name" value="MSSS"/>
</dbReference>
<dbReference type="GO" id="GO:0072344">
    <property type="term" value="P:rescue of stalled ribosome"/>
    <property type="evidence" value="ECO:0007669"/>
    <property type="project" value="UniProtKB-UniRule"/>
</dbReference>
<evidence type="ECO:0000256" key="5">
    <source>
        <dbReference type="ARBA" id="ARBA00022840"/>
    </source>
</evidence>
<dbReference type="Pfam" id="PF01713">
    <property type="entry name" value="Smr"/>
    <property type="match status" value="1"/>
</dbReference>
<organism evidence="12 13">
    <name type="scientific">Butyricicoccus pullicaecorum</name>
    <dbReference type="NCBI Taxonomy" id="501571"/>
    <lineage>
        <taxon>Bacteria</taxon>
        <taxon>Bacillati</taxon>
        <taxon>Bacillota</taxon>
        <taxon>Clostridia</taxon>
        <taxon>Eubacteriales</taxon>
        <taxon>Butyricicoccaceae</taxon>
        <taxon>Butyricicoccus</taxon>
    </lineage>
</organism>
<dbReference type="GO" id="GO:0006298">
    <property type="term" value="P:mismatch repair"/>
    <property type="evidence" value="ECO:0007669"/>
    <property type="project" value="InterPro"/>
</dbReference>
<comment type="function">
    <text evidence="8">Endonuclease that is involved in the suppression of homologous recombination and thus may have a key role in the control of bacterial genetic diversity.</text>
</comment>
<comment type="similarity">
    <text evidence="8">Belongs to the DNA mismatch repair MutS family. MutS2 subfamily.</text>
</comment>
<comment type="function">
    <text evidence="8">Acts as a ribosome collision sensor, splitting the ribosome into its 2 subunits. Detects stalled/collided 70S ribosomes which it binds and splits by an ATP-hydrolysis driven conformational change. Acts upstream of the ribosome quality control system (RQC), a ribosome-associated complex that mediates the extraction of incompletely synthesized nascent chains from stalled ribosomes and their subsequent degradation. Probably generates substrates for RQC.</text>
</comment>
<dbReference type="GO" id="GO:0045910">
    <property type="term" value="P:negative regulation of DNA recombination"/>
    <property type="evidence" value="ECO:0007669"/>
    <property type="project" value="InterPro"/>
</dbReference>
<proteinExistence type="inferred from homology"/>
<sequence>MNRLGEKSLRTLEYFTVLDLLAAQTVSARGREMALALRPVTDHEDAALYLRQTTDAKNMMVKNGSPTLGGIRDVTAALRRCEVGGALNMRELLGVASLLQAARLMQAYFAEQEEKTTLTPIYHRISGNRSLEESITTSIVSEEEMADGASPELSSIRREMRRIGGRVRETLGRMISGERAKYLQEAIITQRNGRFVVPVKAEHRGDVPGLVHDTSGSGATLFVEPAQVVEINNQLKVLEGREQQEIERILAELSLGVAQCAESIREDYEALCTFDFIFARAKLSFQLNACEPHLTEDYAVNLHRARHPLLDQKTAVPIDIAIGRDYDTLVITGPNTGGKTVSLKTLGLLCLMAQSGLHIPANETSEVCIFENVYADIGDEQSIEQSLSTFSSHMKTIVGIMEKCAKGDLVLFDELGAGTDPIEGAALAVSVIGYARQMGARVAATTHYSELKTFALTTDGVENASCEFDVGTLRPTYRLLTGIPGKSNAFAIAARLGLQPTILERAKEQISTENTRFEDVLAELEKERRQLEKYKAEAERLRAAAQSERDKAENLRDKTQDETDRILENARLKADRILKDARMAAETVFDELEDMKKQAQKKAADQNLAAAKTTLRGIITQTETELRGKAREKRTVDPNEVKNLKPGDEVQLLNVSGVTATVLKAPDADGNVQVQAGIMKMNVRVTEVRPLKKQKQEKKPSGRPAGGKGGVRELRVQAAPSEIDVRGLCAEEAILEVDQFISSALMSKLPTVRIIHGKGTGTLRAAIQSHLKRNKFCKTVRNGVFGEGEMGVTVVEFK</sequence>
<dbReference type="InterPro" id="IPR036187">
    <property type="entry name" value="DNA_mismatch_repair_MutS_sf"/>
</dbReference>
<feature type="binding site" evidence="8">
    <location>
        <begin position="333"/>
        <end position="340"/>
    </location>
    <ligand>
        <name>ATP</name>
        <dbReference type="ChEBI" id="CHEBI:30616"/>
    </ligand>
</feature>
<comment type="subunit">
    <text evidence="8">Homodimer. Binds to stalled ribosomes, contacting rRNA.</text>
</comment>
<dbReference type="NCBIfam" id="TIGR01069">
    <property type="entry name" value="mutS2"/>
    <property type="match status" value="1"/>
</dbReference>
<dbReference type="SUPFAM" id="SSF48334">
    <property type="entry name" value="DNA repair protein MutS, domain III"/>
    <property type="match status" value="1"/>
</dbReference>
<keyword evidence="5 8" id="KW-0067">ATP-binding</keyword>
<dbReference type="GO" id="GO:0016887">
    <property type="term" value="F:ATP hydrolysis activity"/>
    <property type="evidence" value="ECO:0007669"/>
    <property type="project" value="InterPro"/>
</dbReference>
<keyword evidence="9" id="KW-0175">Coiled coil</keyword>
<evidence type="ECO:0000256" key="7">
    <source>
        <dbReference type="ARBA" id="ARBA00023125"/>
    </source>
</evidence>
<dbReference type="Gene3D" id="3.30.1370.110">
    <property type="match status" value="1"/>
</dbReference>
<evidence type="ECO:0000313" key="13">
    <source>
        <dbReference type="Proteomes" id="UP000195897"/>
    </source>
</evidence>
<keyword evidence="2 8" id="KW-0699">rRNA-binding</keyword>
<evidence type="ECO:0000256" key="10">
    <source>
        <dbReference type="SAM" id="MobiDB-lite"/>
    </source>
</evidence>
<dbReference type="InterPro" id="IPR027417">
    <property type="entry name" value="P-loop_NTPase"/>
</dbReference>
<dbReference type="InterPro" id="IPR002625">
    <property type="entry name" value="Smr_dom"/>
</dbReference>
<dbReference type="SUPFAM" id="SSF52540">
    <property type="entry name" value="P-loop containing nucleoside triphosphate hydrolases"/>
    <property type="match status" value="1"/>
</dbReference>
<dbReference type="SMART" id="SM00463">
    <property type="entry name" value="SMR"/>
    <property type="match status" value="1"/>
</dbReference>
<evidence type="ECO:0000256" key="6">
    <source>
        <dbReference type="ARBA" id="ARBA00022884"/>
    </source>
</evidence>
<dbReference type="EMBL" id="NFKK01000022">
    <property type="protein sequence ID" value="OUP51444.1"/>
    <property type="molecule type" value="Genomic_DNA"/>
</dbReference>